<dbReference type="Gene3D" id="3.40.190.10">
    <property type="entry name" value="Periplasmic binding protein-like II"/>
    <property type="match status" value="2"/>
</dbReference>
<keyword evidence="2" id="KW-0812">Transmembrane</keyword>
<dbReference type="Proteomes" id="UP000199268">
    <property type="component" value="Unassembled WGS sequence"/>
</dbReference>
<sequence>MIKPKINWRRQIIGNGLVLLVIALIGGFFWYRTAHSQDTWRQVTADKTVVVGIDDTFVPMGFRNKDGKLVGYDVELARQSLKKIGLKAKFQVIDWSMKETELKTGHIDMIWNGYTKNADRAKKVAFSNSYHHDKQVIVSMKNQQINRLSDLKGKKLGAQTGSSGLLTYDQKGNKLKKIVGSDAQPYDTFDKALNDLQVGRLNAVLIDADYAGYYIAHEKDPQAFKTIDTNFGQDSYGVGMRKGDVTLIKKVNEALAKSKADGTIDKLSQKYFGVDNK</sequence>
<keyword evidence="2" id="KW-0472">Membrane</keyword>
<dbReference type="InterPro" id="IPR001638">
    <property type="entry name" value="Solute-binding_3/MltF_N"/>
</dbReference>
<dbReference type="STRING" id="1505725.GA0061074_103100"/>
<keyword evidence="2" id="KW-1133">Transmembrane helix</keyword>
<name>A0A1C4A0L3_9LACO</name>
<keyword evidence="5" id="KW-1185">Reference proteome</keyword>
<reference evidence="5" key="1">
    <citation type="submission" date="2016-08" db="EMBL/GenBank/DDBJ databases">
        <authorList>
            <person name="Varghese N."/>
            <person name="Submissions Spin"/>
        </authorList>
    </citation>
    <scope>NUCLEOTIDE SEQUENCE [LARGE SCALE GENOMIC DNA]</scope>
    <source>
        <strain evidence="5">R-53094</strain>
    </source>
</reference>
<evidence type="ECO:0000313" key="4">
    <source>
        <dbReference type="EMBL" id="SCB88072.1"/>
    </source>
</evidence>
<proteinExistence type="predicted"/>
<evidence type="ECO:0000259" key="3">
    <source>
        <dbReference type="SMART" id="SM00062"/>
    </source>
</evidence>
<evidence type="ECO:0000256" key="2">
    <source>
        <dbReference type="SAM" id="Phobius"/>
    </source>
</evidence>
<feature type="transmembrane region" description="Helical" evidence="2">
    <location>
        <begin position="12"/>
        <end position="31"/>
    </location>
</feature>
<dbReference type="PANTHER" id="PTHR35936:SF34">
    <property type="entry name" value="ABC TRANSPORTER EXTRACELLULAR-BINDING PROTEIN YCKB-RELATED"/>
    <property type="match status" value="1"/>
</dbReference>
<dbReference type="EMBL" id="FMAO01000003">
    <property type="protein sequence ID" value="SCB88072.1"/>
    <property type="molecule type" value="Genomic_DNA"/>
</dbReference>
<keyword evidence="1" id="KW-0732">Signal</keyword>
<protein>
    <submittedName>
        <fullName evidence="4">Polar amino acid transport system substrate-binding protein</fullName>
    </submittedName>
</protein>
<dbReference type="RefSeq" id="WP_092461955.1">
    <property type="nucleotide sequence ID" value="NZ_BJEE01000004.1"/>
</dbReference>
<dbReference type="Pfam" id="PF00497">
    <property type="entry name" value="SBP_bac_3"/>
    <property type="match status" value="1"/>
</dbReference>
<dbReference type="SUPFAM" id="SSF53850">
    <property type="entry name" value="Periplasmic binding protein-like II"/>
    <property type="match status" value="1"/>
</dbReference>
<feature type="domain" description="Solute-binding protein family 3/N-terminal" evidence="3">
    <location>
        <begin position="48"/>
        <end position="275"/>
    </location>
</feature>
<dbReference type="CDD" id="cd00996">
    <property type="entry name" value="PBP2_AatB_like"/>
    <property type="match status" value="1"/>
</dbReference>
<dbReference type="OrthoDB" id="9775197at2"/>
<accession>A0A1C4A0L3</accession>
<dbReference type="PANTHER" id="PTHR35936">
    <property type="entry name" value="MEMBRANE-BOUND LYTIC MUREIN TRANSGLYCOSYLASE F"/>
    <property type="match status" value="1"/>
</dbReference>
<organism evidence="4 5">
    <name type="scientific">Weissella bombi</name>
    <dbReference type="NCBI Taxonomy" id="1505725"/>
    <lineage>
        <taxon>Bacteria</taxon>
        <taxon>Bacillati</taxon>
        <taxon>Bacillota</taxon>
        <taxon>Bacilli</taxon>
        <taxon>Lactobacillales</taxon>
        <taxon>Lactobacillaceae</taxon>
        <taxon>Weissella</taxon>
    </lineage>
</organism>
<evidence type="ECO:0000313" key="5">
    <source>
        <dbReference type="Proteomes" id="UP000199268"/>
    </source>
</evidence>
<gene>
    <name evidence="4" type="ORF">GA0061074_103100</name>
</gene>
<evidence type="ECO:0000256" key="1">
    <source>
        <dbReference type="ARBA" id="ARBA00022729"/>
    </source>
</evidence>
<dbReference type="AlphaFoldDB" id="A0A1C4A0L3"/>
<dbReference type="SMART" id="SM00062">
    <property type="entry name" value="PBPb"/>
    <property type="match status" value="1"/>
</dbReference>